<protein>
    <submittedName>
        <fullName evidence="2">Uncharacterized protein</fullName>
    </submittedName>
</protein>
<feature type="region of interest" description="Disordered" evidence="1">
    <location>
        <begin position="87"/>
        <end position="230"/>
    </location>
</feature>
<gene>
    <name evidence="2" type="ORF">CYLTODRAFT_459226</name>
</gene>
<feature type="compositionally biased region" description="Basic residues" evidence="1">
    <location>
        <begin position="194"/>
        <end position="210"/>
    </location>
</feature>
<evidence type="ECO:0000256" key="1">
    <source>
        <dbReference type="SAM" id="MobiDB-lite"/>
    </source>
</evidence>
<keyword evidence="3" id="KW-1185">Reference proteome</keyword>
<proteinExistence type="predicted"/>
<organism evidence="2 3">
    <name type="scientific">Cylindrobasidium torrendii FP15055 ss-10</name>
    <dbReference type="NCBI Taxonomy" id="1314674"/>
    <lineage>
        <taxon>Eukaryota</taxon>
        <taxon>Fungi</taxon>
        <taxon>Dikarya</taxon>
        <taxon>Basidiomycota</taxon>
        <taxon>Agaricomycotina</taxon>
        <taxon>Agaricomycetes</taxon>
        <taxon>Agaricomycetidae</taxon>
        <taxon>Agaricales</taxon>
        <taxon>Marasmiineae</taxon>
        <taxon>Physalacriaceae</taxon>
        <taxon>Cylindrobasidium</taxon>
    </lineage>
</organism>
<dbReference type="Proteomes" id="UP000054007">
    <property type="component" value="Unassembled WGS sequence"/>
</dbReference>
<name>A0A0D7AVX3_9AGAR</name>
<sequence length="312" mass="34087">MLYYKPTSAEYQQAINDSFPPVSPIPSPILHISPIIERRSSLGNVNATPGNLLLKFHGHRYPQPPESPTKSYIRPGEILRLVRPMTVPTPATETIPVPPTATGGSAQPVEENHSDSEDEDHEPVSRKLFQDNAAEEREDSDTDASPYITAPPTELDSEEEPDNATSDDEYRPGNISKGDYEDESSADEYLPAKNARKAKVSRKGKGKAAMKPKVNTSKPIRRSASRAPMPLKTLKRRLSSASFSSSDEVDTKKLRIDAPLIETNASGASTSNDANTTPIPIASNSVLAIWKFMPPESPEHALDLTRGIKLNP</sequence>
<feature type="compositionally biased region" description="Acidic residues" evidence="1">
    <location>
        <begin position="155"/>
        <end position="167"/>
    </location>
</feature>
<accession>A0A0D7AVX3</accession>
<dbReference type="AlphaFoldDB" id="A0A0D7AVX3"/>
<evidence type="ECO:0000313" key="3">
    <source>
        <dbReference type="Proteomes" id="UP000054007"/>
    </source>
</evidence>
<dbReference type="EMBL" id="KN880817">
    <property type="protein sequence ID" value="KIY62155.1"/>
    <property type="molecule type" value="Genomic_DNA"/>
</dbReference>
<reference evidence="2 3" key="1">
    <citation type="journal article" date="2015" name="Fungal Genet. Biol.">
        <title>Evolution of novel wood decay mechanisms in Agaricales revealed by the genome sequences of Fistulina hepatica and Cylindrobasidium torrendii.</title>
        <authorList>
            <person name="Floudas D."/>
            <person name="Held B.W."/>
            <person name="Riley R."/>
            <person name="Nagy L.G."/>
            <person name="Koehler G."/>
            <person name="Ransdell A.S."/>
            <person name="Younus H."/>
            <person name="Chow J."/>
            <person name="Chiniquy J."/>
            <person name="Lipzen A."/>
            <person name="Tritt A."/>
            <person name="Sun H."/>
            <person name="Haridas S."/>
            <person name="LaButti K."/>
            <person name="Ohm R.A."/>
            <person name="Kues U."/>
            <person name="Blanchette R.A."/>
            <person name="Grigoriev I.V."/>
            <person name="Minto R.E."/>
            <person name="Hibbett D.S."/>
        </authorList>
    </citation>
    <scope>NUCLEOTIDE SEQUENCE [LARGE SCALE GENOMIC DNA]</scope>
    <source>
        <strain evidence="2 3">FP15055 ss-10</strain>
    </source>
</reference>
<evidence type="ECO:0000313" key="2">
    <source>
        <dbReference type="EMBL" id="KIY62155.1"/>
    </source>
</evidence>